<dbReference type="EMBL" id="JAAGYR010000005">
    <property type="protein sequence ID" value="NEN75493.1"/>
    <property type="molecule type" value="Genomic_DNA"/>
</dbReference>
<dbReference type="CDD" id="cd01285">
    <property type="entry name" value="nucleoside_deaminase"/>
    <property type="match status" value="1"/>
</dbReference>
<comment type="subunit">
    <text evidence="2 8">Homodimer.</text>
</comment>
<comment type="cofactor">
    <cofactor evidence="8">
        <name>Zn(2+)</name>
        <dbReference type="ChEBI" id="CHEBI:29105"/>
    </cofactor>
    <text evidence="8">Binds 1 zinc ion per subunit.</text>
</comment>
<keyword evidence="5 8" id="KW-0378">Hydrolase</keyword>
<evidence type="ECO:0000256" key="3">
    <source>
        <dbReference type="ARBA" id="ARBA00022694"/>
    </source>
</evidence>
<evidence type="ECO:0000256" key="7">
    <source>
        <dbReference type="ARBA" id="ARBA00048045"/>
    </source>
</evidence>
<evidence type="ECO:0000256" key="1">
    <source>
        <dbReference type="ARBA" id="ARBA00010669"/>
    </source>
</evidence>
<keyword evidence="4 8" id="KW-0479">Metal-binding</keyword>
<keyword evidence="6 8" id="KW-0862">Zinc</keyword>
<dbReference type="NCBIfam" id="NF008113">
    <property type="entry name" value="PRK10860.1"/>
    <property type="match status" value="1"/>
</dbReference>
<dbReference type="HAMAP" id="MF_00972">
    <property type="entry name" value="tRNA_aden_deaminase"/>
    <property type="match status" value="1"/>
</dbReference>
<dbReference type="InterPro" id="IPR016192">
    <property type="entry name" value="APOBEC/CMP_deaminase_Zn-bd"/>
</dbReference>
<accession>A0A6L9Y554</accession>
<comment type="catalytic activity">
    <reaction evidence="7 8">
        <text>adenosine(34) in tRNA + H2O + H(+) = inosine(34) in tRNA + NH4(+)</text>
        <dbReference type="Rhea" id="RHEA:43168"/>
        <dbReference type="Rhea" id="RHEA-COMP:10373"/>
        <dbReference type="Rhea" id="RHEA-COMP:10374"/>
        <dbReference type="ChEBI" id="CHEBI:15377"/>
        <dbReference type="ChEBI" id="CHEBI:15378"/>
        <dbReference type="ChEBI" id="CHEBI:28938"/>
        <dbReference type="ChEBI" id="CHEBI:74411"/>
        <dbReference type="ChEBI" id="CHEBI:82852"/>
        <dbReference type="EC" id="3.5.4.33"/>
    </reaction>
</comment>
<dbReference type="PANTHER" id="PTHR11079">
    <property type="entry name" value="CYTOSINE DEAMINASE FAMILY MEMBER"/>
    <property type="match status" value="1"/>
</dbReference>
<dbReference type="SUPFAM" id="SSF53927">
    <property type="entry name" value="Cytidine deaminase-like"/>
    <property type="match status" value="1"/>
</dbReference>
<evidence type="ECO:0000256" key="5">
    <source>
        <dbReference type="ARBA" id="ARBA00022801"/>
    </source>
</evidence>
<dbReference type="AlphaFoldDB" id="A0A6L9Y554"/>
<dbReference type="InterPro" id="IPR016193">
    <property type="entry name" value="Cytidine_deaminase-like"/>
</dbReference>
<evidence type="ECO:0000256" key="6">
    <source>
        <dbReference type="ARBA" id="ARBA00022833"/>
    </source>
</evidence>
<gene>
    <name evidence="8" type="primary">tadA</name>
    <name evidence="10" type="ORF">F9B74_04020</name>
</gene>
<feature type="binding site" evidence="8">
    <location>
        <position position="77"/>
    </location>
    <ligand>
        <name>Zn(2+)</name>
        <dbReference type="ChEBI" id="CHEBI:29105"/>
        <note>catalytic</note>
    </ligand>
</feature>
<dbReference type="GO" id="GO:0052717">
    <property type="term" value="F:tRNA-specific adenosine-34 deaminase activity"/>
    <property type="evidence" value="ECO:0007669"/>
    <property type="project" value="UniProtKB-UniRule"/>
</dbReference>
<keyword evidence="3 8" id="KW-0819">tRNA processing</keyword>
<name>A0A6L9Y554_9BURK</name>
<dbReference type="GO" id="GO:0008270">
    <property type="term" value="F:zinc ion binding"/>
    <property type="evidence" value="ECO:0007669"/>
    <property type="project" value="UniProtKB-UniRule"/>
</dbReference>
<dbReference type="Pfam" id="PF00383">
    <property type="entry name" value="dCMP_cyt_deam_1"/>
    <property type="match status" value="1"/>
</dbReference>
<protein>
    <recommendedName>
        <fullName evidence="8">tRNA-specific adenosine deaminase</fullName>
        <ecNumber evidence="8">3.5.4.33</ecNumber>
    </recommendedName>
</protein>
<keyword evidence="11" id="KW-1185">Reference proteome</keyword>
<feature type="binding site" evidence="8">
    <location>
        <position position="47"/>
    </location>
    <ligand>
        <name>Zn(2+)</name>
        <dbReference type="ChEBI" id="CHEBI:29105"/>
        <note>catalytic</note>
    </ligand>
</feature>
<reference evidence="10 11" key="1">
    <citation type="submission" date="2020-02" db="EMBL/GenBank/DDBJ databases">
        <title>Pelistega sp. NLN82 were isolated from wild rodents of the Hainan Island.</title>
        <authorList>
            <person name="Niu N."/>
            <person name="Zhou J."/>
        </authorList>
    </citation>
    <scope>NUCLEOTIDE SEQUENCE [LARGE SCALE GENOMIC DNA]</scope>
    <source>
        <strain evidence="10 11">NLN82</strain>
    </source>
</reference>
<comment type="function">
    <text evidence="8">Catalyzes the deamination of adenosine to inosine at the wobble position 34 of tRNA(Arg2).</text>
</comment>
<evidence type="ECO:0000259" key="9">
    <source>
        <dbReference type="PROSITE" id="PS51747"/>
    </source>
</evidence>
<dbReference type="PROSITE" id="PS51747">
    <property type="entry name" value="CYT_DCMP_DEAMINASES_2"/>
    <property type="match status" value="1"/>
</dbReference>
<feature type="active site" description="Proton donor" evidence="8">
    <location>
        <position position="49"/>
    </location>
</feature>
<evidence type="ECO:0000313" key="10">
    <source>
        <dbReference type="EMBL" id="NEN75493.1"/>
    </source>
</evidence>
<dbReference type="Gene3D" id="3.40.140.10">
    <property type="entry name" value="Cytidine Deaminase, domain 2"/>
    <property type="match status" value="1"/>
</dbReference>
<dbReference type="FunFam" id="3.40.140.10:FF:000005">
    <property type="entry name" value="tRNA-specific adenosine deaminase"/>
    <property type="match status" value="1"/>
</dbReference>
<comment type="similarity">
    <text evidence="1">Belongs to the cytidine and deoxycytidylate deaminase family. ADAT2 subfamily.</text>
</comment>
<dbReference type="InterPro" id="IPR002125">
    <property type="entry name" value="CMP_dCMP_dom"/>
</dbReference>
<dbReference type="InterPro" id="IPR028883">
    <property type="entry name" value="tRNA_aden_deaminase"/>
</dbReference>
<evidence type="ECO:0000256" key="4">
    <source>
        <dbReference type="ARBA" id="ARBA00022723"/>
    </source>
</evidence>
<evidence type="ECO:0000256" key="2">
    <source>
        <dbReference type="ARBA" id="ARBA00011738"/>
    </source>
</evidence>
<feature type="domain" description="CMP/dCMP-type deaminase" evidence="9">
    <location>
        <begin position="1"/>
        <end position="108"/>
    </location>
</feature>
<dbReference type="PANTHER" id="PTHR11079:SF202">
    <property type="entry name" value="TRNA-SPECIFIC ADENOSINE DEAMINASE"/>
    <property type="match status" value="1"/>
</dbReference>
<dbReference type="PROSITE" id="PS00903">
    <property type="entry name" value="CYT_DCMP_DEAMINASES_1"/>
    <property type="match status" value="1"/>
</dbReference>
<organism evidence="10 11">
    <name type="scientific">Pelistega ratti</name>
    <dbReference type="NCBI Taxonomy" id="2652177"/>
    <lineage>
        <taxon>Bacteria</taxon>
        <taxon>Pseudomonadati</taxon>
        <taxon>Pseudomonadota</taxon>
        <taxon>Betaproteobacteria</taxon>
        <taxon>Burkholderiales</taxon>
        <taxon>Alcaligenaceae</taxon>
        <taxon>Pelistega</taxon>
    </lineage>
</organism>
<dbReference type="Proteomes" id="UP000477651">
    <property type="component" value="Unassembled WGS sequence"/>
</dbReference>
<proteinExistence type="inferred from homology"/>
<dbReference type="GO" id="GO:0002100">
    <property type="term" value="P:tRNA wobble adenosine to inosine editing"/>
    <property type="evidence" value="ECO:0007669"/>
    <property type="project" value="UniProtKB-UniRule"/>
</dbReference>
<sequence>MQEALAQAQLAYNLGEVPVGAVIVDKNGHIIGRGYNRTIIDQDPTAHAEVVALRMAAQHLNNYRLPHCRLYVTLEPCLMCLGAVMCARINHVIFGAVDTKMGACGGTVSLHANHQLNHHTHVSSGILQQESAELLRRFFKERRKNNGFKSQETR</sequence>
<feature type="binding site" evidence="8">
    <location>
        <position position="80"/>
    </location>
    <ligand>
        <name>Zn(2+)</name>
        <dbReference type="ChEBI" id="CHEBI:29105"/>
        <note>catalytic</note>
    </ligand>
</feature>
<comment type="caution">
    <text evidence="10">The sequence shown here is derived from an EMBL/GenBank/DDBJ whole genome shotgun (WGS) entry which is preliminary data.</text>
</comment>
<dbReference type="EC" id="3.5.4.33" evidence="8"/>
<evidence type="ECO:0000313" key="11">
    <source>
        <dbReference type="Proteomes" id="UP000477651"/>
    </source>
</evidence>
<evidence type="ECO:0000256" key="8">
    <source>
        <dbReference type="HAMAP-Rule" id="MF_00972"/>
    </source>
</evidence>